<proteinExistence type="predicted"/>
<keyword evidence="2" id="KW-0808">Transferase</keyword>
<keyword evidence="3" id="KW-0547">Nucleotide-binding</keyword>
<dbReference type="SUPFAM" id="SSF56112">
    <property type="entry name" value="Protein kinase-like (PK-like)"/>
    <property type="match status" value="1"/>
</dbReference>
<name>A0A8S2HL14_9BILA</name>
<dbReference type="Proteomes" id="UP000677228">
    <property type="component" value="Unassembled WGS sequence"/>
</dbReference>
<dbReference type="PANTHER" id="PTHR45992">
    <property type="entry name" value="EUKARYOTIC ELONGATION FACTOR 2 KINASE-RELATED"/>
    <property type="match status" value="1"/>
</dbReference>
<feature type="domain" description="Alpha-type protein kinase" evidence="6">
    <location>
        <begin position="56"/>
        <end position="303"/>
    </location>
</feature>
<evidence type="ECO:0000256" key="2">
    <source>
        <dbReference type="ARBA" id="ARBA00022679"/>
    </source>
</evidence>
<accession>A0A8S2HL14</accession>
<dbReference type="Pfam" id="PF02816">
    <property type="entry name" value="Alpha_kinase"/>
    <property type="match status" value="1"/>
</dbReference>
<dbReference type="InterPro" id="IPR004166">
    <property type="entry name" value="a-kinase_dom"/>
</dbReference>
<evidence type="ECO:0000313" key="9">
    <source>
        <dbReference type="Proteomes" id="UP000682733"/>
    </source>
</evidence>
<dbReference type="PANTHER" id="PTHR45992:SF11">
    <property type="entry name" value="ALPHA-TYPE PROTEIN KINASE DOMAIN-CONTAINING PROTEIN"/>
    <property type="match status" value="1"/>
</dbReference>
<dbReference type="Gene3D" id="3.30.200.20">
    <property type="entry name" value="Phosphorylase Kinase, domain 1"/>
    <property type="match status" value="1"/>
</dbReference>
<dbReference type="InterPro" id="IPR011009">
    <property type="entry name" value="Kinase-like_dom_sf"/>
</dbReference>
<dbReference type="AlphaFoldDB" id="A0A8S2HL14"/>
<dbReference type="SMART" id="SM00811">
    <property type="entry name" value="Alpha_kinase"/>
    <property type="match status" value="1"/>
</dbReference>
<protein>
    <recommendedName>
        <fullName evidence="6">Alpha-type protein kinase domain-containing protein</fullName>
    </recommendedName>
</protein>
<evidence type="ECO:0000256" key="3">
    <source>
        <dbReference type="ARBA" id="ARBA00022741"/>
    </source>
</evidence>
<dbReference type="InterPro" id="IPR051852">
    <property type="entry name" value="Alpha-type_PK"/>
</dbReference>
<evidence type="ECO:0000256" key="4">
    <source>
        <dbReference type="ARBA" id="ARBA00022777"/>
    </source>
</evidence>
<comment type="caution">
    <text evidence="8">The sequence shown here is derived from an EMBL/GenBank/DDBJ whole genome shotgun (WGS) entry which is preliminary data.</text>
</comment>
<keyword evidence="1" id="KW-0723">Serine/threonine-protein kinase</keyword>
<dbReference type="GO" id="GO:0004674">
    <property type="term" value="F:protein serine/threonine kinase activity"/>
    <property type="evidence" value="ECO:0007669"/>
    <property type="project" value="UniProtKB-KW"/>
</dbReference>
<organism evidence="8 9">
    <name type="scientific">Didymodactylos carnosus</name>
    <dbReference type="NCBI Taxonomy" id="1234261"/>
    <lineage>
        <taxon>Eukaryota</taxon>
        <taxon>Metazoa</taxon>
        <taxon>Spiralia</taxon>
        <taxon>Gnathifera</taxon>
        <taxon>Rotifera</taxon>
        <taxon>Eurotatoria</taxon>
        <taxon>Bdelloidea</taxon>
        <taxon>Philodinida</taxon>
        <taxon>Philodinidae</taxon>
        <taxon>Didymodactylos</taxon>
    </lineage>
</organism>
<evidence type="ECO:0000256" key="1">
    <source>
        <dbReference type="ARBA" id="ARBA00022527"/>
    </source>
</evidence>
<reference evidence="8" key="1">
    <citation type="submission" date="2021-02" db="EMBL/GenBank/DDBJ databases">
        <authorList>
            <person name="Nowell W R."/>
        </authorList>
    </citation>
    <scope>NUCLEOTIDE SEQUENCE</scope>
</reference>
<evidence type="ECO:0000256" key="5">
    <source>
        <dbReference type="ARBA" id="ARBA00022840"/>
    </source>
</evidence>
<keyword evidence="4" id="KW-0418">Kinase</keyword>
<dbReference type="GO" id="GO:0005524">
    <property type="term" value="F:ATP binding"/>
    <property type="evidence" value="ECO:0007669"/>
    <property type="project" value="UniProtKB-KW"/>
</dbReference>
<dbReference type="Gene3D" id="3.20.200.10">
    <property type="entry name" value="MHCK/EF2 kinase"/>
    <property type="match status" value="1"/>
</dbReference>
<dbReference type="EMBL" id="CAJOBA010002778">
    <property type="protein sequence ID" value="CAF3659136.1"/>
    <property type="molecule type" value="Genomic_DNA"/>
</dbReference>
<evidence type="ECO:0000313" key="8">
    <source>
        <dbReference type="EMBL" id="CAF3659136.1"/>
    </source>
</evidence>
<gene>
    <name evidence="7" type="ORF">OVA965_LOCUS8304</name>
    <name evidence="8" type="ORF">TMI583_LOCUS8300</name>
</gene>
<dbReference type="PROSITE" id="PS51158">
    <property type="entry name" value="ALPHA_KINASE"/>
    <property type="match status" value="1"/>
</dbReference>
<keyword evidence="5" id="KW-0067">ATP-binding</keyword>
<evidence type="ECO:0000259" key="6">
    <source>
        <dbReference type="PROSITE" id="PS51158"/>
    </source>
</evidence>
<dbReference type="Proteomes" id="UP000682733">
    <property type="component" value="Unassembled WGS sequence"/>
</dbReference>
<evidence type="ECO:0000313" key="7">
    <source>
        <dbReference type="EMBL" id="CAF0874546.1"/>
    </source>
</evidence>
<dbReference type="EMBL" id="CAJNOK010002777">
    <property type="protein sequence ID" value="CAF0874546.1"/>
    <property type="molecule type" value="Genomic_DNA"/>
</dbReference>
<sequence length="360" mass="41369">MFKEFQFTYGKIDEMNVKNPNELISSITSTASDVIMTTIHNTMSLYQTTDKQKTYTLLGTEPAWLTVKAKNIEIFEVIPPQSVEAIFQRLSVGVGKGVMKIAKNPFAQGSLRYAYYGQLEPIGSPTAKVVYKELINADPQYNTLQVYLQHLEIHTIAQFLATKFNEKQRSVFSHPLEVLYADASLVRRIGIRTKIYQVEPRLYQRIQKWNNNSGGVSFKDYSSILQSFSHWTYQYTAKRLMVVDLQGVKTHDNTYLLTDPAIHFLDIKRYCEARTNLGVKGMREFFRTHTCTPVCEKLGLLKVENSINEHIFKQICTSNTDESFLTACNINEDEEGCSTVVRDIDHETLHSDFDFLDTYK</sequence>